<dbReference type="RefSeq" id="WP_350414138.1">
    <property type="nucleotide sequence ID" value="NZ_JBEOKT010000022.1"/>
</dbReference>
<dbReference type="SUPFAM" id="SSF101874">
    <property type="entry name" value="YceI-like"/>
    <property type="match status" value="1"/>
</dbReference>
<keyword evidence="1" id="KW-0472">Membrane</keyword>
<evidence type="ECO:0000259" key="2">
    <source>
        <dbReference type="Pfam" id="PF04264"/>
    </source>
</evidence>
<keyword evidence="4" id="KW-1185">Reference proteome</keyword>
<keyword evidence="1" id="KW-0812">Transmembrane</keyword>
<dbReference type="InterPro" id="IPR036761">
    <property type="entry name" value="TTHA0802/YceI-like_sf"/>
</dbReference>
<dbReference type="Pfam" id="PF04264">
    <property type="entry name" value="YceI"/>
    <property type="match status" value="1"/>
</dbReference>
<evidence type="ECO:0000313" key="4">
    <source>
        <dbReference type="Proteomes" id="UP001476807"/>
    </source>
</evidence>
<accession>A0ABV1RYB3</accession>
<name>A0ABV1RYB3_9BACT</name>
<sequence>MQKCKWLWLMFCSFAVLVSAGFTFYKPVYQLYRIKEARIHFKSEAPLELIEAGSTKLKGLIRTEDQTFAFSVANTSFEGFNSALQREHFNENYMESTRFPNCTFSGKIIEPIDFTKDGLYTVRAKGKLAVHGVDVERIIKATLTIKGNTVSVQSEFIVPLQDHNITIPKIVNQKIAEEINVTIDATLLPQN</sequence>
<keyword evidence="1" id="KW-1133">Transmembrane helix</keyword>
<gene>
    <name evidence="3" type="ORF">ABS362_17615</name>
</gene>
<dbReference type="Gene3D" id="2.40.128.110">
    <property type="entry name" value="Lipid/polyisoprenoid-binding, YceI-like"/>
    <property type="match status" value="1"/>
</dbReference>
<organism evidence="3 4">
    <name type="scientific">Pontibacter populi</name>
    <dbReference type="NCBI Taxonomy" id="890055"/>
    <lineage>
        <taxon>Bacteria</taxon>
        <taxon>Pseudomonadati</taxon>
        <taxon>Bacteroidota</taxon>
        <taxon>Cytophagia</taxon>
        <taxon>Cytophagales</taxon>
        <taxon>Hymenobacteraceae</taxon>
        <taxon>Pontibacter</taxon>
    </lineage>
</organism>
<feature type="transmembrane region" description="Helical" evidence="1">
    <location>
        <begin position="6"/>
        <end position="25"/>
    </location>
</feature>
<dbReference type="InterPro" id="IPR007372">
    <property type="entry name" value="Lipid/polyisoprenoid-bd_YceI"/>
</dbReference>
<evidence type="ECO:0000313" key="3">
    <source>
        <dbReference type="EMBL" id="MER2999374.1"/>
    </source>
</evidence>
<dbReference type="EMBL" id="JBEOKT010000022">
    <property type="protein sequence ID" value="MER2999374.1"/>
    <property type="molecule type" value="Genomic_DNA"/>
</dbReference>
<proteinExistence type="predicted"/>
<reference evidence="3 4" key="1">
    <citation type="submission" date="2024-06" db="EMBL/GenBank/DDBJ databases">
        <title>Pontibacter populi HYL7-15.</title>
        <authorList>
            <person name="Kim M.K."/>
        </authorList>
    </citation>
    <scope>NUCLEOTIDE SEQUENCE [LARGE SCALE GENOMIC DNA]</scope>
    <source>
        <strain evidence="3 4">HYL7-15</strain>
    </source>
</reference>
<comment type="caution">
    <text evidence="3">The sequence shown here is derived from an EMBL/GenBank/DDBJ whole genome shotgun (WGS) entry which is preliminary data.</text>
</comment>
<dbReference type="Proteomes" id="UP001476807">
    <property type="component" value="Unassembled WGS sequence"/>
</dbReference>
<feature type="domain" description="Lipid/polyisoprenoid-binding YceI-like" evidence="2">
    <location>
        <begin position="63"/>
        <end position="186"/>
    </location>
</feature>
<protein>
    <submittedName>
        <fullName evidence="3">YceI family protein</fullName>
    </submittedName>
</protein>
<evidence type="ECO:0000256" key="1">
    <source>
        <dbReference type="SAM" id="Phobius"/>
    </source>
</evidence>